<feature type="domain" description="Ribophorin II C-terminal" evidence="8">
    <location>
        <begin position="215"/>
        <end position="318"/>
    </location>
</feature>
<dbReference type="AlphaFoldDB" id="A0AAE0LW91"/>
<dbReference type="PANTHER" id="PTHR12640">
    <property type="entry name" value="RIBOPHORIN II"/>
    <property type="match status" value="1"/>
</dbReference>
<keyword evidence="4" id="KW-0256">Endoplasmic reticulum</keyword>
<dbReference type="EMBL" id="JAUEPN010000001">
    <property type="protein sequence ID" value="KAK3299986.1"/>
    <property type="molecule type" value="Genomic_DNA"/>
</dbReference>
<evidence type="ECO:0000256" key="3">
    <source>
        <dbReference type="ARBA" id="ARBA00022729"/>
    </source>
</evidence>
<evidence type="ECO:0000256" key="6">
    <source>
        <dbReference type="ARBA" id="ARBA00023136"/>
    </source>
</evidence>
<keyword evidence="5 7" id="KW-1133">Transmembrane helix</keyword>
<comment type="caution">
    <text evidence="9">The sequence shown here is derived from an EMBL/GenBank/DDBJ whole genome shotgun (WGS) entry which is preliminary data.</text>
</comment>
<name>A0AAE0LW91_9PEZI</name>
<evidence type="ECO:0000256" key="2">
    <source>
        <dbReference type="ARBA" id="ARBA00022692"/>
    </source>
</evidence>
<feature type="transmembrane region" description="Helical" evidence="7">
    <location>
        <begin position="225"/>
        <end position="246"/>
    </location>
</feature>
<keyword evidence="10" id="KW-1185">Reference proteome</keyword>
<proteinExistence type="predicted"/>
<evidence type="ECO:0000259" key="8">
    <source>
        <dbReference type="Pfam" id="PF25147"/>
    </source>
</evidence>
<reference evidence="9" key="1">
    <citation type="journal article" date="2023" name="Mol. Phylogenet. Evol.">
        <title>Genome-scale phylogeny and comparative genomics of the fungal order Sordariales.</title>
        <authorList>
            <person name="Hensen N."/>
            <person name="Bonometti L."/>
            <person name="Westerberg I."/>
            <person name="Brannstrom I.O."/>
            <person name="Guillou S."/>
            <person name="Cros-Aarteil S."/>
            <person name="Calhoun S."/>
            <person name="Haridas S."/>
            <person name="Kuo A."/>
            <person name="Mondo S."/>
            <person name="Pangilinan J."/>
            <person name="Riley R."/>
            <person name="LaButti K."/>
            <person name="Andreopoulos B."/>
            <person name="Lipzen A."/>
            <person name="Chen C."/>
            <person name="Yan M."/>
            <person name="Daum C."/>
            <person name="Ng V."/>
            <person name="Clum A."/>
            <person name="Steindorff A."/>
            <person name="Ohm R.A."/>
            <person name="Martin F."/>
            <person name="Silar P."/>
            <person name="Natvig D.O."/>
            <person name="Lalanne C."/>
            <person name="Gautier V."/>
            <person name="Ament-Velasquez S.L."/>
            <person name="Kruys A."/>
            <person name="Hutchinson M.I."/>
            <person name="Powell A.J."/>
            <person name="Barry K."/>
            <person name="Miller A.N."/>
            <person name="Grigoriev I.V."/>
            <person name="Debuchy R."/>
            <person name="Gladieux P."/>
            <person name="Hiltunen Thoren M."/>
            <person name="Johannesson H."/>
        </authorList>
    </citation>
    <scope>NUCLEOTIDE SEQUENCE</scope>
    <source>
        <strain evidence="9">CBS 168.71</strain>
    </source>
</reference>
<accession>A0AAE0LW91</accession>
<evidence type="ECO:0000256" key="5">
    <source>
        <dbReference type="ARBA" id="ARBA00022989"/>
    </source>
</evidence>
<evidence type="ECO:0000313" key="10">
    <source>
        <dbReference type="Proteomes" id="UP001278766"/>
    </source>
</evidence>
<dbReference type="InterPro" id="IPR008814">
    <property type="entry name" value="Swp1"/>
</dbReference>
<evidence type="ECO:0000256" key="1">
    <source>
        <dbReference type="ARBA" id="ARBA00004477"/>
    </source>
</evidence>
<comment type="subcellular location">
    <subcellularLocation>
        <location evidence="1">Endoplasmic reticulum membrane</location>
        <topology evidence="1">Multi-pass membrane protein</topology>
    </subcellularLocation>
</comment>
<gene>
    <name evidence="9" type="ORF">B0H64DRAFT_379623</name>
</gene>
<dbReference type="RefSeq" id="XP_062663500.1">
    <property type="nucleotide sequence ID" value="XM_062802682.1"/>
</dbReference>
<dbReference type="GO" id="GO:0006487">
    <property type="term" value="P:protein N-linked glycosylation"/>
    <property type="evidence" value="ECO:0007669"/>
    <property type="project" value="TreeGrafter"/>
</dbReference>
<dbReference type="Pfam" id="PF25147">
    <property type="entry name" value="Ribophorin_II_C"/>
    <property type="match status" value="1"/>
</dbReference>
<keyword evidence="6 7" id="KW-0472">Membrane</keyword>
<evidence type="ECO:0000256" key="4">
    <source>
        <dbReference type="ARBA" id="ARBA00022824"/>
    </source>
</evidence>
<dbReference type="GO" id="GO:0008250">
    <property type="term" value="C:oligosaccharyltransferase complex"/>
    <property type="evidence" value="ECO:0007669"/>
    <property type="project" value="InterPro"/>
</dbReference>
<evidence type="ECO:0000313" key="9">
    <source>
        <dbReference type="EMBL" id="KAK3299986.1"/>
    </source>
</evidence>
<keyword evidence="3" id="KW-0732">Signal</keyword>
<feature type="transmembrane region" description="Helical" evidence="7">
    <location>
        <begin position="258"/>
        <end position="283"/>
    </location>
</feature>
<protein>
    <submittedName>
        <fullName evidence="9">Oligosaccharyltransferase subunit Ribophorin II-domain-containing protein</fullName>
    </submittedName>
</protein>
<dbReference type="InterPro" id="IPR056790">
    <property type="entry name" value="Ribophorin_II_C"/>
</dbReference>
<dbReference type="Proteomes" id="UP001278766">
    <property type="component" value="Unassembled WGS sequence"/>
</dbReference>
<dbReference type="GeneID" id="87839630"/>
<feature type="transmembrane region" description="Helical" evidence="7">
    <location>
        <begin position="289"/>
        <end position="308"/>
    </location>
</feature>
<dbReference type="PANTHER" id="PTHR12640:SF0">
    <property type="entry name" value="DOLICHYL-DIPHOSPHOOLIGOSACCHARIDE--PROTEIN GLYCOSYLTRANSFERASE SUBUNIT 2"/>
    <property type="match status" value="1"/>
</dbReference>
<evidence type="ECO:0000256" key="7">
    <source>
        <dbReference type="SAM" id="Phobius"/>
    </source>
</evidence>
<reference evidence="9" key="2">
    <citation type="submission" date="2023-06" db="EMBL/GenBank/DDBJ databases">
        <authorList>
            <consortium name="Lawrence Berkeley National Laboratory"/>
            <person name="Haridas S."/>
            <person name="Hensen N."/>
            <person name="Bonometti L."/>
            <person name="Westerberg I."/>
            <person name="Brannstrom I.O."/>
            <person name="Guillou S."/>
            <person name="Cros-Aarteil S."/>
            <person name="Calhoun S."/>
            <person name="Kuo A."/>
            <person name="Mondo S."/>
            <person name="Pangilinan J."/>
            <person name="Riley R."/>
            <person name="Labutti K."/>
            <person name="Andreopoulos B."/>
            <person name="Lipzen A."/>
            <person name="Chen C."/>
            <person name="Yanf M."/>
            <person name="Daum C."/>
            <person name="Ng V."/>
            <person name="Clum A."/>
            <person name="Steindorff A."/>
            <person name="Ohm R."/>
            <person name="Martin F."/>
            <person name="Silar P."/>
            <person name="Natvig D."/>
            <person name="Lalanne C."/>
            <person name="Gautier V."/>
            <person name="Ament-Velasquez S.L."/>
            <person name="Kruys A."/>
            <person name="Hutchinson M.I."/>
            <person name="Powell A.J."/>
            <person name="Barry K."/>
            <person name="Miller A.N."/>
            <person name="Grigoriev I.V."/>
            <person name="Debuchy R."/>
            <person name="Gladieux P."/>
            <person name="Thoren M.H."/>
            <person name="Johannesson H."/>
        </authorList>
    </citation>
    <scope>NUCLEOTIDE SEQUENCE</scope>
    <source>
        <strain evidence="9">CBS 168.71</strain>
    </source>
</reference>
<keyword evidence="2 7" id="KW-0812">Transmembrane</keyword>
<organism evidence="9 10">
    <name type="scientific">Chaetomium fimeti</name>
    <dbReference type="NCBI Taxonomy" id="1854472"/>
    <lineage>
        <taxon>Eukaryota</taxon>
        <taxon>Fungi</taxon>
        <taxon>Dikarya</taxon>
        <taxon>Ascomycota</taxon>
        <taxon>Pezizomycotina</taxon>
        <taxon>Sordariomycetes</taxon>
        <taxon>Sordariomycetidae</taxon>
        <taxon>Sordariales</taxon>
        <taxon>Chaetomiaceae</taxon>
        <taxon>Chaetomium</taxon>
    </lineage>
</organism>
<sequence length="323" mass="34937">MELELNKCPEFWKQPSALLFTRRSLDGQEILPRQPHTMRFTQSIAPALLLLAAGVSQAASAWGFDDGSIQIAAKKSGESVKKFNQNSPLSKPVSLGSTSTLKLILTAKDDGKGKRPHQAFLVLQEQDTGLEAPFPLTVKESGKATVQISHKDLPVQLGIATKPLKASVVLASFGSSQGLDTPVFEVKVEQDANVPPPTYEKPLRYGKQPEIHHIFRPDAKSPPKVVSLVFGLAVIATLPVLLISWLSLGGNLNHFSKAIGVAPLSHATFFGSIIAMEFVFFMYYTSWNLFQVLPVMGVVGAVAVLSGTKALGEVQSRRLAGER</sequence>